<name>A0A699JPL0_TANCI</name>
<organism evidence="1">
    <name type="scientific">Tanacetum cinerariifolium</name>
    <name type="common">Dalmatian daisy</name>
    <name type="synonym">Chrysanthemum cinerariifolium</name>
    <dbReference type="NCBI Taxonomy" id="118510"/>
    <lineage>
        <taxon>Eukaryota</taxon>
        <taxon>Viridiplantae</taxon>
        <taxon>Streptophyta</taxon>
        <taxon>Embryophyta</taxon>
        <taxon>Tracheophyta</taxon>
        <taxon>Spermatophyta</taxon>
        <taxon>Magnoliopsida</taxon>
        <taxon>eudicotyledons</taxon>
        <taxon>Gunneridae</taxon>
        <taxon>Pentapetalae</taxon>
        <taxon>asterids</taxon>
        <taxon>campanulids</taxon>
        <taxon>Asterales</taxon>
        <taxon>Asteraceae</taxon>
        <taxon>Asteroideae</taxon>
        <taxon>Anthemideae</taxon>
        <taxon>Anthemidinae</taxon>
        <taxon>Tanacetum</taxon>
    </lineage>
</organism>
<comment type="caution">
    <text evidence="1">The sequence shown here is derived from an EMBL/GenBank/DDBJ whole genome shotgun (WGS) entry which is preliminary data.</text>
</comment>
<feature type="non-terminal residue" evidence="1">
    <location>
        <position position="1"/>
    </location>
</feature>
<accession>A0A699JPL0</accession>
<dbReference type="AlphaFoldDB" id="A0A699JPL0"/>
<reference evidence="1" key="1">
    <citation type="journal article" date="2019" name="Sci. Rep.">
        <title>Draft genome of Tanacetum cinerariifolium, the natural source of mosquito coil.</title>
        <authorList>
            <person name="Yamashiro T."/>
            <person name="Shiraishi A."/>
            <person name="Satake H."/>
            <person name="Nakayama K."/>
        </authorList>
    </citation>
    <scope>NUCLEOTIDE SEQUENCE</scope>
</reference>
<sequence>IVDGVVQVIAPTTAEQRLAKKNELKARGTLLMALPDKHQLKFNIHKDAKSLMEAIEKRFGGRYQYEILEKSAIIVEDSHFDLEEQSLDDLFKNLKIYEAEVKRSSPTSHNTQNIAFVSSNNTDNTNKSVSVVPSIFAASSKALVSTLPNVDNLSDAVIYSFFASQSNSPQLDNEDLKQTDVDDLEEMDLKWQMAMLTIRARRGHFARECRSPRDNRNKDTPRRTVLVEASTSNTLVSQCDGVGSYDWSFQADEEPTNYALMAFTSSGSSSSSSSDNEVAPCSKTCLKAYVTLQSHYDKLTVDFKKSQFDVLSYKTCIEFVEAS</sequence>
<dbReference type="EMBL" id="BKCJ010435076">
    <property type="protein sequence ID" value="GFA50137.1"/>
    <property type="molecule type" value="Genomic_DNA"/>
</dbReference>
<gene>
    <name evidence="1" type="ORF">Tci_622109</name>
</gene>
<proteinExistence type="predicted"/>
<protein>
    <submittedName>
        <fullName evidence="1">Uncharacterized protein</fullName>
    </submittedName>
</protein>
<evidence type="ECO:0000313" key="1">
    <source>
        <dbReference type="EMBL" id="GFA50137.1"/>
    </source>
</evidence>